<evidence type="ECO:0000259" key="5">
    <source>
        <dbReference type="SMART" id="SM00988"/>
    </source>
</evidence>
<comment type="function">
    <text evidence="4">Involved in urease metallocenter assembly. Binds nickel. Probably functions as a nickel donor during metallocenter assembly.</text>
</comment>
<dbReference type="Gene3D" id="2.60.260.20">
    <property type="entry name" value="Urease metallochaperone UreE, N-terminal domain"/>
    <property type="match status" value="1"/>
</dbReference>
<dbReference type="EMBL" id="ABIA03000002">
    <property type="protein sequence ID" value="EDQ34777.1"/>
    <property type="molecule type" value="Genomic_DNA"/>
</dbReference>
<dbReference type="SMART" id="SM00988">
    <property type="entry name" value="UreE_N"/>
    <property type="match status" value="1"/>
</dbReference>
<dbReference type="SUPFAM" id="SSF69737">
    <property type="entry name" value="Urease metallochaperone UreE, C-terminal domain"/>
    <property type="match status" value="1"/>
</dbReference>
<name>A9CZI8_HOEPD</name>
<organism evidence="6 7">
    <name type="scientific">Hoeflea phototrophica (strain DSM 17068 / NCIMB 14078 / DFL-43)</name>
    <dbReference type="NCBI Taxonomy" id="411684"/>
    <lineage>
        <taxon>Bacteria</taxon>
        <taxon>Pseudomonadati</taxon>
        <taxon>Pseudomonadota</taxon>
        <taxon>Alphaproteobacteria</taxon>
        <taxon>Hyphomicrobiales</taxon>
        <taxon>Rhizobiaceae</taxon>
        <taxon>Hoeflea</taxon>
    </lineage>
</organism>
<dbReference type="SUPFAM" id="SSF69287">
    <property type="entry name" value="Urease metallochaperone UreE, N-terminal domain"/>
    <property type="match status" value="1"/>
</dbReference>
<evidence type="ECO:0000256" key="3">
    <source>
        <dbReference type="ARBA" id="ARBA00023186"/>
    </source>
</evidence>
<comment type="subcellular location">
    <subcellularLocation>
        <location evidence="4">Cytoplasm</location>
    </subcellularLocation>
</comment>
<dbReference type="InterPro" id="IPR012406">
    <property type="entry name" value="UreE"/>
</dbReference>
<proteinExistence type="inferred from homology"/>
<dbReference type="Pfam" id="PF02814">
    <property type="entry name" value="UreE_N"/>
    <property type="match status" value="1"/>
</dbReference>
<feature type="domain" description="UreE urease accessory N-terminal" evidence="5">
    <location>
        <begin position="16"/>
        <end position="78"/>
    </location>
</feature>
<dbReference type="eggNOG" id="COG2371">
    <property type="taxonomic scope" value="Bacteria"/>
</dbReference>
<dbReference type="HAMAP" id="MF_00822">
    <property type="entry name" value="UreE"/>
    <property type="match status" value="1"/>
</dbReference>
<dbReference type="NCBIfam" id="NF009752">
    <property type="entry name" value="PRK13261.1-2"/>
    <property type="match status" value="1"/>
</dbReference>
<dbReference type="AlphaFoldDB" id="A9CZI8"/>
<evidence type="ECO:0000256" key="4">
    <source>
        <dbReference type="HAMAP-Rule" id="MF_00822"/>
    </source>
</evidence>
<dbReference type="Proteomes" id="UP000004291">
    <property type="component" value="Chromosome"/>
</dbReference>
<evidence type="ECO:0000256" key="1">
    <source>
        <dbReference type="ARBA" id="ARBA00022490"/>
    </source>
</evidence>
<evidence type="ECO:0000256" key="2">
    <source>
        <dbReference type="ARBA" id="ARBA00022596"/>
    </source>
</evidence>
<evidence type="ECO:0000313" key="7">
    <source>
        <dbReference type="Proteomes" id="UP000004291"/>
    </source>
</evidence>
<protein>
    <recommendedName>
        <fullName evidence="4">Urease accessory protein UreE</fullName>
    </recommendedName>
</protein>
<keyword evidence="1 4" id="KW-0963">Cytoplasm</keyword>
<dbReference type="GO" id="GO:0006457">
    <property type="term" value="P:protein folding"/>
    <property type="evidence" value="ECO:0007669"/>
    <property type="project" value="InterPro"/>
</dbReference>
<keyword evidence="3 4" id="KW-0143">Chaperone</keyword>
<sequence length="154" mass="17393">MLKIDHIIGSVSDAALHDRIHDLEHAHAVDFLLLPRQDLSRRRFRSSSEKGCDIAISLARDEQLFDGAVLMLDQHNALVVKVEAEDWLRLTPRDQSSALQVGFHAGNLHWRVRFDGDDLLVAVERELQSYTDRIDTLIKDGSVKAQFERGAVNG</sequence>
<comment type="caution">
    <text evidence="6">The sequence shown here is derived from an EMBL/GenBank/DDBJ whole genome shotgun (WGS) entry which is preliminary data.</text>
</comment>
<dbReference type="GO" id="GO:0005737">
    <property type="term" value="C:cytoplasm"/>
    <property type="evidence" value="ECO:0007669"/>
    <property type="project" value="UniProtKB-SubCell"/>
</dbReference>
<gene>
    <name evidence="4" type="primary">ureE</name>
    <name evidence="6" type="ORF">HPDFL43_01230</name>
</gene>
<dbReference type="RefSeq" id="WP_007196038.1">
    <property type="nucleotide sequence ID" value="NZ_CM002917.1"/>
</dbReference>
<dbReference type="OrthoDB" id="7376380at2"/>
<dbReference type="InterPro" id="IPR036118">
    <property type="entry name" value="UreE_N_sf"/>
</dbReference>
<reference evidence="6 7" key="2">
    <citation type="submission" date="2012-06" db="EMBL/GenBank/DDBJ databases">
        <authorList>
            <person name="Fiebig A."/>
        </authorList>
    </citation>
    <scope>NUCLEOTIDE SEQUENCE [LARGE SCALE GENOMIC DNA]</scope>
    <source>
        <strain evidence="6 7">DFL-43</strain>
    </source>
</reference>
<dbReference type="GO" id="GO:0016151">
    <property type="term" value="F:nickel cation binding"/>
    <property type="evidence" value="ECO:0007669"/>
    <property type="project" value="UniProtKB-UniRule"/>
</dbReference>
<evidence type="ECO:0000313" key="6">
    <source>
        <dbReference type="EMBL" id="EDQ34777.1"/>
    </source>
</evidence>
<keyword evidence="2 4" id="KW-0533">Nickel</keyword>
<dbReference type="STRING" id="411684.HPDFL43_01230"/>
<dbReference type="GO" id="GO:0051082">
    <property type="term" value="F:unfolded protein binding"/>
    <property type="evidence" value="ECO:0007669"/>
    <property type="project" value="UniProtKB-UniRule"/>
</dbReference>
<comment type="similarity">
    <text evidence="4">Belongs to the UreE family.</text>
</comment>
<keyword evidence="7" id="KW-1185">Reference proteome</keyword>
<accession>A9CZI8</accession>
<reference evidence="6 7" key="1">
    <citation type="submission" date="2007-10" db="EMBL/GenBank/DDBJ databases">
        <authorList>
            <person name="Wagner-Dobler I."/>
            <person name="Ferriera S."/>
            <person name="Johnson J."/>
            <person name="Kravitz S."/>
            <person name="Beeson K."/>
            <person name="Sutton G."/>
            <person name="Rogers Y.-H."/>
            <person name="Friedman R."/>
            <person name="Frazier M."/>
            <person name="Venter J.C."/>
        </authorList>
    </citation>
    <scope>NUCLEOTIDE SEQUENCE [LARGE SCALE GENOMIC DNA]</scope>
    <source>
        <strain evidence="6 7">DFL-43</strain>
    </source>
</reference>
<dbReference type="PIRSF" id="PIRSF036402">
    <property type="entry name" value="Ureas_acces_UreE"/>
    <property type="match status" value="1"/>
</dbReference>
<dbReference type="InterPro" id="IPR004029">
    <property type="entry name" value="UreE_N"/>
</dbReference>
<dbReference type="HOGENOM" id="CLU_127517_0_0_5"/>